<dbReference type="RefSeq" id="WP_350403451.1">
    <property type="nucleotide sequence ID" value="NZ_JBELOE010000298.1"/>
</dbReference>
<accession>A0ABV1RNW8</accession>
<sequence>MTYTNTQKNNFKFNKYAFDCSLNSQSVAIYENDKGSIVCRVEIDGEPSEKHYEQHLSASKCPDGAEWELTEMFVSNEDDYTYNKARALSEVIEGLEKVLD</sequence>
<reference evidence="1 2" key="1">
    <citation type="submission" date="2024-06" db="EMBL/GenBank/DDBJ databases">
        <authorList>
            <person name="Chen R.Y."/>
        </authorList>
    </citation>
    <scope>NUCLEOTIDE SEQUENCE [LARGE SCALE GENOMIC DNA]</scope>
    <source>
        <strain evidence="1 2">D2</strain>
    </source>
</reference>
<keyword evidence="2" id="KW-1185">Reference proteome</keyword>
<evidence type="ECO:0000313" key="1">
    <source>
        <dbReference type="EMBL" id="MER2494412.1"/>
    </source>
</evidence>
<protein>
    <submittedName>
        <fullName evidence="1">Uncharacterized protein</fullName>
    </submittedName>
</protein>
<dbReference type="Proteomes" id="UP001467690">
    <property type="component" value="Unassembled WGS sequence"/>
</dbReference>
<name>A0ABV1RNW8_9ALTE</name>
<proteinExistence type="predicted"/>
<gene>
    <name evidence="1" type="ORF">ABS311_21265</name>
</gene>
<dbReference type="EMBL" id="JBELOE010000298">
    <property type="protein sequence ID" value="MER2494412.1"/>
    <property type="molecule type" value="Genomic_DNA"/>
</dbReference>
<organism evidence="1 2">
    <name type="scientific">Catenovulum sediminis</name>
    <dbReference type="NCBI Taxonomy" id="1740262"/>
    <lineage>
        <taxon>Bacteria</taxon>
        <taxon>Pseudomonadati</taxon>
        <taxon>Pseudomonadota</taxon>
        <taxon>Gammaproteobacteria</taxon>
        <taxon>Alteromonadales</taxon>
        <taxon>Alteromonadaceae</taxon>
        <taxon>Catenovulum</taxon>
    </lineage>
</organism>
<evidence type="ECO:0000313" key="2">
    <source>
        <dbReference type="Proteomes" id="UP001467690"/>
    </source>
</evidence>
<comment type="caution">
    <text evidence="1">The sequence shown here is derived from an EMBL/GenBank/DDBJ whole genome shotgun (WGS) entry which is preliminary data.</text>
</comment>